<sequence>MAIAIIHSDALQTFIKGIGFPYDHRMNLDKGGVGFDAFDKFIRANVQWVPELSFDKEKHVKVWGSARVTGPVPQPEDFYSRSVFTGTEEINQFKPWAQQDAHEGNSPAHANFIGATFALSTKYIADFKETADGKVDVSEYIRVLVSEVASESYLGYGILVPVEKLWDIHYKTDGKDRFWVERSEHGVDNIEHFYVREVTNQGEINNNFKQDEEGVWSVKVKEGVRVTDKEVPTAVDLTGFSDTSDTYTSISITDEETKAALLQVEVKSRSLVNEIKCNLGL</sequence>
<gene>
    <name evidence="1" type="ORF">PHABIO_338</name>
</gene>
<keyword evidence="2" id="KW-1185">Reference proteome</keyword>
<accession>A0A1Y0SZL5</accession>
<evidence type="ECO:0000313" key="2">
    <source>
        <dbReference type="Proteomes" id="UP000225448"/>
    </source>
</evidence>
<proteinExistence type="predicted"/>
<evidence type="ECO:0000313" key="1">
    <source>
        <dbReference type="EMBL" id="ARV76969.1"/>
    </source>
</evidence>
<organism evidence="1 2">
    <name type="scientific">Pseudomonas phage Phabio</name>
    <dbReference type="NCBI Taxonomy" id="2006668"/>
    <lineage>
        <taxon>Viruses</taxon>
        <taxon>Duplodnaviria</taxon>
        <taxon>Heunggongvirae</taxon>
        <taxon>Uroviricota</taxon>
        <taxon>Caudoviricetes</taxon>
        <taxon>Chimalliviridae</taxon>
        <taxon>Phabiovirus</taxon>
        <taxon>Phabiovirus phabio</taxon>
    </lineage>
</organism>
<reference evidence="1 2" key="1">
    <citation type="submission" date="2017-05" db="EMBL/GenBank/DDBJ databases">
        <authorList>
            <person name="Song R."/>
            <person name="Chenine A.L."/>
            <person name="Ruprecht R.M."/>
        </authorList>
    </citation>
    <scope>NUCLEOTIDE SEQUENCE [LARGE SCALE GENOMIC DNA]</scope>
</reference>
<dbReference type="EMBL" id="MF042360">
    <property type="protein sequence ID" value="ARV76969.1"/>
    <property type="molecule type" value="Genomic_DNA"/>
</dbReference>
<dbReference type="Proteomes" id="UP000225448">
    <property type="component" value="Segment"/>
</dbReference>
<protein>
    <submittedName>
        <fullName evidence="1">Uncharacterized protein</fullName>
    </submittedName>
</protein>
<name>A0A1Y0SZL5_9CAUD</name>